<dbReference type="PROSITE" id="PS51257">
    <property type="entry name" value="PROKAR_LIPOPROTEIN"/>
    <property type="match status" value="1"/>
</dbReference>
<organism evidence="3 4">
    <name type="scientific">Streptomyces venezuelae</name>
    <dbReference type="NCBI Taxonomy" id="54571"/>
    <lineage>
        <taxon>Bacteria</taxon>
        <taxon>Bacillati</taxon>
        <taxon>Actinomycetota</taxon>
        <taxon>Actinomycetes</taxon>
        <taxon>Kitasatosporales</taxon>
        <taxon>Streptomycetaceae</taxon>
        <taxon>Streptomyces</taxon>
    </lineage>
</organism>
<evidence type="ECO:0000256" key="2">
    <source>
        <dbReference type="SAM" id="SignalP"/>
    </source>
</evidence>
<feature type="compositionally biased region" description="Low complexity" evidence="1">
    <location>
        <begin position="24"/>
        <end position="34"/>
    </location>
</feature>
<dbReference type="AlphaFoldDB" id="A0A5P2DU24"/>
<proteinExistence type="predicted"/>
<accession>A0A5P2DU24</accession>
<sequence length="224" mass="23029">MRLRHSAILTNTCLSLWALTGCSAPPSDSTPSTAQAETPVPTAGGHGVLPSERLADRLLTADDLGPGYAARPAATTGSPEASVEGCPQLEQLGDTADNPYAMFPNQGKRVFNGPGGTQLTEELYSAPPRDLSAGVGRIMTAMGACPSYQLVTATTVAEVRTQTVPVPRLGDEQWGQVLTVTAGGGRTIVQQTVIRAGAVLLVVSGSPAEVTVHAQTALAKATAR</sequence>
<evidence type="ECO:0008006" key="5">
    <source>
        <dbReference type="Google" id="ProtNLM"/>
    </source>
</evidence>
<dbReference type="EMBL" id="CP029189">
    <property type="protein sequence ID" value="QES58030.1"/>
    <property type="molecule type" value="Genomic_DNA"/>
</dbReference>
<name>A0A5P2DU24_STRVZ</name>
<feature type="signal peptide" evidence="2">
    <location>
        <begin position="1"/>
        <end position="24"/>
    </location>
</feature>
<reference evidence="3 4" key="1">
    <citation type="submission" date="2018-05" db="EMBL/GenBank/DDBJ databases">
        <title>Streptomyces venezuelae.</title>
        <authorList>
            <person name="Kim W."/>
            <person name="Lee N."/>
            <person name="Cho B.-K."/>
        </authorList>
    </citation>
    <scope>NUCLEOTIDE SEQUENCE [LARGE SCALE GENOMIC DNA]</scope>
    <source>
        <strain evidence="3 4">ATCC 21018</strain>
    </source>
</reference>
<evidence type="ECO:0000256" key="1">
    <source>
        <dbReference type="SAM" id="MobiDB-lite"/>
    </source>
</evidence>
<dbReference type="RefSeq" id="WP_150260939.1">
    <property type="nucleotide sequence ID" value="NZ_CP029189.1"/>
</dbReference>
<keyword evidence="2" id="KW-0732">Signal</keyword>
<dbReference type="OrthoDB" id="4321801at2"/>
<gene>
    <name evidence="3" type="ORF">DEJ51_30995</name>
</gene>
<feature type="region of interest" description="Disordered" evidence="1">
    <location>
        <begin position="24"/>
        <end position="48"/>
    </location>
</feature>
<protein>
    <recommendedName>
        <fullName evidence="5">Secreted protein</fullName>
    </recommendedName>
</protein>
<dbReference type="Proteomes" id="UP000324101">
    <property type="component" value="Chromosome"/>
</dbReference>
<evidence type="ECO:0000313" key="3">
    <source>
        <dbReference type="EMBL" id="QES58030.1"/>
    </source>
</evidence>
<feature type="chain" id="PRO_5038777116" description="Secreted protein" evidence="2">
    <location>
        <begin position="25"/>
        <end position="224"/>
    </location>
</feature>
<feature type="region of interest" description="Disordered" evidence="1">
    <location>
        <begin position="66"/>
        <end position="85"/>
    </location>
</feature>
<evidence type="ECO:0000313" key="4">
    <source>
        <dbReference type="Proteomes" id="UP000324101"/>
    </source>
</evidence>